<dbReference type="SUPFAM" id="SSF53649">
    <property type="entry name" value="Alkaline phosphatase-like"/>
    <property type="match status" value="1"/>
</dbReference>
<comment type="caution">
    <text evidence="1">The sequence shown here is derived from an EMBL/GenBank/DDBJ whole genome shotgun (WGS) entry which is preliminary data.</text>
</comment>
<protein>
    <recommendedName>
        <fullName evidence="3">N-sulphoglucosamine sulphohydrolase C-terminal domain-containing protein</fullName>
    </recommendedName>
</protein>
<dbReference type="InterPro" id="IPR017850">
    <property type="entry name" value="Alkaline_phosphatase_core_sf"/>
</dbReference>
<sequence>MLYGVHDDAIAVYRYYAEASLAGEPPVYEELYDIQDDPGELQNVIDDPIHAATLQRLKVAWKQKLTEARGTGSPKVLRYTADSEEDYKSK</sequence>
<keyword evidence="2" id="KW-1185">Reference proteome</keyword>
<gene>
    <name evidence="1" type="ORF">CA85_24370</name>
</gene>
<dbReference type="RefSeq" id="WP_315852709.1">
    <property type="nucleotide sequence ID" value="NZ_SJPK01000004.1"/>
</dbReference>
<dbReference type="Gene3D" id="3.40.720.10">
    <property type="entry name" value="Alkaline Phosphatase, subunit A"/>
    <property type="match status" value="1"/>
</dbReference>
<dbReference type="Proteomes" id="UP000318053">
    <property type="component" value="Unassembled WGS sequence"/>
</dbReference>
<name>A0A5C5XXI3_9BACT</name>
<dbReference type="EMBL" id="SJPK01000004">
    <property type="protein sequence ID" value="TWT67584.1"/>
    <property type="molecule type" value="Genomic_DNA"/>
</dbReference>
<evidence type="ECO:0008006" key="3">
    <source>
        <dbReference type="Google" id="ProtNLM"/>
    </source>
</evidence>
<evidence type="ECO:0000313" key="2">
    <source>
        <dbReference type="Proteomes" id="UP000318053"/>
    </source>
</evidence>
<reference evidence="1 2" key="1">
    <citation type="submission" date="2019-02" db="EMBL/GenBank/DDBJ databases">
        <title>Deep-cultivation of Planctomycetes and their phenomic and genomic characterization uncovers novel biology.</title>
        <authorList>
            <person name="Wiegand S."/>
            <person name="Jogler M."/>
            <person name="Boedeker C."/>
            <person name="Pinto D."/>
            <person name="Vollmers J."/>
            <person name="Rivas-Marin E."/>
            <person name="Kohn T."/>
            <person name="Peeters S.H."/>
            <person name="Heuer A."/>
            <person name="Rast P."/>
            <person name="Oberbeckmann S."/>
            <person name="Bunk B."/>
            <person name="Jeske O."/>
            <person name="Meyerdierks A."/>
            <person name="Storesund J.E."/>
            <person name="Kallscheuer N."/>
            <person name="Luecker S."/>
            <person name="Lage O.M."/>
            <person name="Pohl T."/>
            <person name="Merkel B.J."/>
            <person name="Hornburger P."/>
            <person name="Mueller R.-W."/>
            <person name="Bruemmer F."/>
            <person name="Labrenz M."/>
            <person name="Spormann A.M."/>
            <person name="Op Den Camp H."/>
            <person name="Overmann J."/>
            <person name="Amann R."/>
            <person name="Jetten M.S.M."/>
            <person name="Mascher T."/>
            <person name="Medema M.H."/>
            <person name="Devos D.P."/>
            <person name="Kaster A.-K."/>
            <person name="Ovreas L."/>
            <person name="Rohde M."/>
            <person name="Galperin M.Y."/>
            <person name="Jogler C."/>
        </authorList>
    </citation>
    <scope>NUCLEOTIDE SEQUENCE [LARGE SCALE GENOMIC DNA]</scope>
    <source>
        <strain evidence="1 2">CA85</strain>
    </source>
</reference>
<evidence type="ECO:0000313" key="1">
    <source>
        <dbReference type="EMBL" id="TWT67584.1"/>
    </source>
</evidence>
<proteinExistence type="predicted"/>
<organism evidence="1 2">
    <name type="scientific">Allorhodopirellula solitaria</name>
    <dbReference type="NCBI Taxonomy" id="2527987"/>
    <lineage>
        <taxon>Bacteria</taxon>
        <taxon>Pseudomonadati</taxon>
        <taxon>Planctomycetota</taxon>
        <taxon>Planctomycetia</taxon>
        <taxon>Pirellulales</taxon>
        <taxon>Pirellulaceae</taxon>
        <taxon>Allorhodopirellula</taxon>
    </lineage>
</organism>
<accession>A0A5C5XXI3</accession>
<dbReference type="AlphaFoldDB" id="A0A5C5XXI3"/>